<dbReference type="Pfam" id="PF11104">
    <property type="entry name" value="PilM_2"/>
    <property type="match status" value="1"/>
</dbReference>
<keyword evidence="2" id="KW-1185">Reference proteome</keyword>
<dbReference type="AlphaFoldDB" id="A0A9E8LU60"/>
<sequence length="326" mass="37589">MLKLFSNSKMIHLTVDDYAIRMVEYGGGGLEKVKLYKEKPIPAGFIEHGRIVQELEFYEFIKTITQEWGIKRRKVQFYVPDSLIIMKKEPFPAHLKPEELKGHFYMELGQSLYLPFDSPIFDVHPLSVEGEEKREAILFAAPEEEIQKYTQIFQDAGLQPVVADIRPLGIYRYFKGTHPAYDPNSAILFFELNLHSAMISIFSNDTPEFLRYIELGVPLSEWTYVENGESDSHWTYAGDKEDLFGLINDQLMELERIMNFYRYSLHKGEKMIEQIVLLGDFPNMQPIFEKMKTNFSVPVEVLSSSLPSVSKSLIPALGLALRGEVE</sequence>
<gene>
    <name evidence="1" type="primary">pilM</name>
    <name evidence="1" type="ORF">OE104_09670</name>
</gene>
<protein>
    <submittedName>
        <fullName evidence="1">Pilus assembly protein PilM</fullName>
    </submittedName>
</protein>
<dbReference type="Proteomes" id="UP001164718">
    <property type="component" value="Chromosome"/>
</dbReference>
<dbReference type="InterPro" id="IPR005883">
    <property type="entry name" value="PilM"/>
</dbReference>
<organism evidence="1 2">
    <name type="scientific">Fervidibacillus albus</name>
    <dbReference type="NCBI Taxonomy" id="2980026"/>
    <lineage>
        <taxon>Bacteria</taxon>
        <taxon>Bacillati</taxon>
        <taxon>Bacillota</taxon>
        <taxon>Bacilli</taxon>
        <taxon>Bacillales</taxon>
        <taxon>Bacillaceae</taxon>
        <taxon>Fervidibacillus</taxon>
    </lineage>
</organism>
<dbReference type="Gene3D" id="3.30.1490.300">
    <property type="match status" value="1"/>
</dbReference>
<reference evidence="1" key="1">
    <citation type="submission" date="2022-09" db="EMBL/GenBank/DDBJ databases">
        <title>Complete Genomes of Fervidibacillus albus and Fervidibacillus halotolerans isolated from tidal flat sediments.</title>
        <authorList>
            <person name="Kwon K.K."/>
            <person name="Yang S.-H."/>
            <person name="Park M.J."/>
            <person name="Oh H.-M."/>
        </authorList>
    </citation>
    <scope>NUCLEOTIDE SEQUENCE</scope>
    <source>
        <strain evidence="1">MEBiC13591</strain>
    </source>
</reference>
<accession>A0A9E8LU60</accession>
<dbReference type="EMBL" id="CP106878">
    <property type="protein sequence ID" value="WAA08874.1"/>
    <property type="molecule type" value="Genomic_DNA"/>
</dbReference>
<dbReference type="RefSeq" id="WP_275416657.1">
    <property type="nucleotide sequence ID" value="NZ_CP106878.1"/>
</dbReference>
<proteinExistence type="predicted"/>
<dbReference type="Gene3D" id="3.30.420.40">
    <property type="match status" value="2"/>
</dbReference>
<evidence type="ECO:0000313" key="1">
    <source>
        <dbReference type="EMBL" id="WAA08874.1"/>
    </source>
</evidence>
<dbReference type="KEGG" id="faf:OE104_09670"/>
<name>A0A9E8LU60_9BACI</name>
<evidence type="ECO:0000313" key="2">
    <source>
        <dbReference type="Proteomes" id="UP001164718"/>
    </source>
</evidence>